<dbReference type="GO" id="GO:0006508">
    <property type="term" value="P:proteolysis"/>
    <property type="evidence" value="ECO:0007669"/>
    <property type="project" value="InterPro"/>
</dbReference>
<dbReference type="AlphaFoldDB" id="K2BV81"/>
<dbReference type="InterPro" id="IPR003709">
    <property type="entry name" value="VanY-like_core_dom"/>
</dbReference>
<comment type="caution">
    <text evidence="3">The sequence shown here is derived from an EMBL/GenBank/DDBJ whole genome shotgun (WGS) entry which is preliminary data.</text>
</comment>
<dbReference type="InterPro" id="IPR052179">
    <property type="entry name" value="DD-CPase-like"/>
</dbReference>
<dbReference type="EMBL" id="AMFJ01021650">
    <property type="protein sequence ID" value="EKD66124.1"/>
    <property type="molecule type" value="Genomic_DNA"/>
</dbReference>
<evidence type="ECO:0000259" key="2">
    <source>
        <dbReference type="Pfam" id="PF02557"/>
    </source>
</evidence>
<organism evidence="3">
    <name type="scientific">uncultured bacterium</name>
    <name type="common">gcode 4</name>
    <dbReference type="NCBI Taxonomy" id="1234023"/>
    <lineage>
        <taxon>Bacteria</taxon>
        <taxon>environmental samples</taxon>
    </lineage>
</organism>
<dbReference type="SUPFAM" id="SSF55166">
    <property type="entry name" value="Hedgehog/DD-peptidase"/>
    <property type="match status" value="1"/>
</dbReference>
<reference evidence="3" key="1">
    <citation type="journal article" date="2012" name="Science">
        <title>Fermentation, hydrogen, and sulfur metabolism in multiple uncultivated bacterial phyla.</title>
        <authorList>
            <person name="Wrighton K.C."/>
            <person name="Thomas B.C."/>
            <person name="Sharon I."/>
            <person name="Miller C.S."/>
            <person name="Castelle C.J."/>
            <person name="VerBerkmoes N.C."/>
            <person name="Wilkins M.J."/>
            <person name="Hettich R.L."/>
            <person name="Lipton M.S."/>
            <person name="Williams K.H."/>
            <person name="Long P.E."/>
            <person name="Banfield J.F."/>
        </authorList>
    </citation>
    <scope>NUCLEOTIDE SEQUENCE [LARGE SCALE GENOMIC DNA]</scope>
</reference>
<evidence type="ECO:0000256" key="1">
    <source>
        <dbReference type="SAM" id="Phobius"/>
    </source>
</evidence>
<proteinExistence type="predicted"/>
<accession>K2BV81</accession>
<keyword evidence="1" id="KW-0472">Membrane</keyword>
<feature type="domain" description="D-alanyl-D-alanine carboxypeptidase-like core" evidence="2">
    <location>
        <begin position="132"/>
        <end position="255"/>
    </location>
</feature>
<dbReference type="PANTHER" id="PTHR34385">
    <property type="entry name" value="D-ALANYL-D-ALANINE CARBOXYPEPTIDASE"/>
    <property type="match status" value="1"/>
</dbReference>
<dbReference type="PANTHER" id="PTHR34385:SF1">
    <property type="entry name" value="PEPTIDOGLYCAN L-ALANYL-D-GLUTAMATE ENDOPEPTIDASE CWLK"/>
    <property type="match status" value="1"/>
</dbReference>
<name>K2BV81_9BACT</name>
<evidence type="ECO:0000313" key="3">
    <source>
        <dbReference type="EMBL" id="EKD66124.1"/>
    </source>
</evidence>
<sequence>MQNIGNRKWRYLKKWIILIWLSLFLISVFTILNQLNKSDNTENNQNKKIQGNINSNTWKNSINSKLQPKIAKQTIIETNKIRDIKKPEYDFFTDLSITKYISNTIHFNDLQYEPEDLITLKWEHLINQKSNSKLRKIALENLENMANAFYDNFKTQIAVVSAYRDYNYQKWIESNKTSCIRDKFCAKAWYSEHQTWLAIDIFETSDSKSFLNNKQYKKYYDWLQENAYKYWFHNTYQKWIDIDWYNEEPWHWRYLWINLAKKLKENDESFWLYFSKNK</sequence>
<dbReference type="InterPro" id="IPR009045">
    <property type="entry name" value="Zn_M74/Hedgehog-like"/>
</dbReference>
<dbReference type="GO" id="GO:0008233">
    <property type="term" value="F:peptidase activity"/>
    <property type="evidence" value="ECO:0007669"/>
    <property type="project" value="InterPro"/>
</dbReference>
<keyword evidence="1" id="KW-1133">Transmembrane helix</keyword>
<keyword evidence="1" id="KW-0812">Transmembrane</keyword>
<dbReference type="Gene3D" id="3.30.1380.10">
    <property type="match status" value="1"/>
</dbReference>
<protein>
    <recommendedName>
        <fullName evidence="2">D-alanyl-D-alanine carboxypeptidase-like core domain-containing protein</fullName>
    </recommendedName>
</protein>
<feature type="transmembrane region" description="Helical" evidence="1">
    <location>
        <begin position="12"/>
        <end position="32"/>
    </location>
</feature>
<gene>
    <name evidence="3" type="ORF">ACD_49C00064G0027</name>
</gene>
<dbReference type="Pfam" id="PF02557">
    <property type="entry name" value="VanY"/>
    <property type="match status" value="1"/>
</dbReference>